<dbReference type="InterPro" id="IPR016181">
    <property type="entry name" value="Acyl_CoA_acyltransferase"/>
</dbReference>
<reference evidence="2 3" key="1">
    <citation type="submission" date="2016-11" db="EMBL/GenBank/DDBJ databases">
        <authorList>
            <person name="Jaros S."/>
            <person name="Januszkiewicz K."/>
            <person name="Wedrychowicz H."/>
        </authorList>
    </citation>
    <scope>NUCLEOTIDE SEQUENCE [LARGE SCALE GENOMIC DNA]</scope>
    <source>
        <strain evidence="2 3">DSM 15929</strain>
    </source>
</reference>
<accession>A0A1M6Y525</accession>
<dbReference type="AlphaFoldDB" id="A0A1M6Y525"/>
<dbReference type="Gene3D" id="3.40.630.30">
    <property type="match status" value="1"/>
</dbReference>
<evidence type="ECO:0000259" key="1">
    <source>
        <dbReference type="PROSITE" id="PS51729"/>
    </source>
</evidence>
<dbReference type="RefSeq" id="WP_073278833.1">
    <property type="nucleotide sequence ID" value="NZ_FRAC01000024.1"/>
</dbReference>
<protein>
    <recommendedName>
        <fullName evidence="1">N-acetyltransferase domain-containing protein</fullName>
    </recommendedName>
</protein>
<dbReference type="CDD" id="cd04301">
    <property type="entry name" value="NAT_SF"/>
    <property type="match status" value="1"/>
</dbReference>
<dbReference type="PANTHER" id="PTHR31435">
    <property type="entry name" value="PROTEIN NATD1"/>
    <property type="match status" value="1"/>
</dbReference>
<sequence>MDFKHETNRIYLEDAAGKMVAEVTFPDVNENSVEINHTFVDDSLRGQGVAGKLMEELVKRLRTEGKTAVLTCSYAISWFEKNKGNEDLISR</sequence>
<name>A0A1M6Y525_9FIRM</name>
<evidence type="ECO:0000313" key="3">
    <source>
        <dbReference type="Proteomes" id="UP000184386"/>
    </source>
</evidence>
<keyword evidence="3" id="KW-1185">Reference proteome</keyword>
<organism evidence="2 3">
    <name type="scientific">Anaerocolumna jejuensis DSM 15929</name>
    <dbReference type="NCBI Taxonomy" id="1121322"/>
    <lineage>
        <taxon>Bacteria</taxon>
        <taxon>Bacillati</taxon>
        <taxon>Bacillota</taxon>
        <taxon>Clostridia</taxon>
        <taxon>Lachnospirales</taxon>
        <taxon>Lachnospiraceae</taxon>
        <taxon>Anaerocolumna</taxon>
    </lineage>
</organism>
<evidence type="ECO:0000313" key="2">
    <source>
        <dbReference type="EMBL" id="SHL13346.1"/>
    </source>
</evidence>
<dbReference type="OrthoDB" id="9793389at2"/>
<dbReference type="InterPro" id="IPR045057">
    <property type="entry name" value="Gcn5-rel_NAT"/>
</dbReference>
<dbReference type="STRING" id="1121322.SAMN02745136_04153"/>
<dbReference type="SUPFAM" id="SSF55729">
    <property type="entry name" value="Acyl-CoA N-acyltransferases (Nat)"/>
    <property type="match status" value="1"/>
</dbReference>
<dbReference type="EMBL" id="FRAC01000024">
    <property type="protein sequence ID" value="SHL13346.1"/>
    <property type="molecule type" value="Genomic_DNA"/>
</dbReference>
<dbReference type="InterPro" id="IPR031165">
    <property type="entry name" value="GNAT_YJDJ"/>
</dbReference>
<dbReference type="Pfam" id="PF14542">
    <property type="entry name" value="Acetyltransf_CG"/>
    <property type="match status" value="1"/>
</dbReference>
<proteinExistence type="predicted"/>
<feature type="domain" description="N-acetyltransferase" evidence="1">
    <location>
        <begin position="2"/>
        <end position="90"/>
    </location>
</feature>
<dbReference type="PANTHER" id="PTHR31435:SF10">
    <property type="entry name" value="BSR4717 PROTEIN"/>
    <property type="match status" value="1"/>
</dbReference>
<dbReference type="PROSITE" id="PS51729">
    <property type="entry name" value="GNAT_YJDJ"/>
    <property type="match status" value="1"/>
</dbReference>
<dbReference type="Proteomes" id="UP000184386">
    <property type="component" value="Unassembled WGS sequence"/>
</dbReference>
<gene>
    <name evidence="2" type="ORF">SAMN02745136_04153</name>
</gene>